<dbReference type="Proteomes" id="UP000813461">
    <property type="component" value="Unassembled WGS sequence"/>
</dbReference>
<evidence type="ECO:0000313" key="2">
    <source>
        <dbReference type="EMBL" id="KAH7095170.1"/>
    </source>
</evidence>
<dbReference type="OrthoDB" id="3741724at2759"/>
<accession>A0A8K0W5G1</accession>
<comment type="caution">
    <text evidence="2">The sequence shown here is derived from an EMBL/GenBank/DDBJ whole genome shotgun (WGS) entry which is preliminary data.</text>
</comment>
<dbReference type="EMBL" id="JAGMVJ010000001">
    <property type="protein sequence ID" value="KAH7095170.1"/>
    <property type="molecule type" value="Genomic_DNA"/>
</dbReference>
<protein>
    <submittedName>
        <fullName evidence="2">Uncharacterized protein</fullName>
    </submittedName>
</protein>
<sequence length="217" mass="24484">MSIDMNNIQRGIRDVNFTDIDTTERTLSSPLETEEQVKARTFESLKITALANCRLLYGSERMKFYDIVLGMDEDEKTFCVALVCSREGESKILRTMASDCPLKAIRGMVVRLQKDCFPLLMQFGAGVQTRGQLGYTNELTGKWIFEGSDNSYKPDGAVDDTHSLPAPGPPGPRRRGFDSYTPRGTPRDTRHGPKRAREDVNRMDHEDNPNDLQYGEP</sequence>
<organism evidence="2 3">
    <name type="scientific">Paraphoma chrysanthemicola</name>
    <dbReference type="NCBI Taxonomy" id="798071"/>
    <lineage>
        <taxon>Eukaryota</taxon>
        <taxon>Fungi</taxon>
        <taxon>Dikarya</taxon>
        <taxon>Ascomycota</taxon>
        <taxon>Pezizomycotina</taxon>
        <taxon>Dothideomycetes</taxon>
        <taxon>Pleosporomycetidae</taxon>
        <taxon>Pleosporales</taxon>
        <taxon>Pleosporineae</taxon>
        <taxon>Phaeosphaeriaceae</taxon>
        <taxon>Paraphoma</taxon>
    </lineage>
</organism>
<keyword evidence="3" id="KW-1185">Reference proteome</keyword>
<proteinExistence type="predicted"/>
<evidence type="ECO:0000256" key="1">
    <source>
        <dbReference type="SAM" id="MobiDB-lite"/>
    </source>
</evidence>
<gene>
    <name evidence="2" type="ORF">FB567DRAFT_586499</name>
</gene>
<feature type="compositionally biased region" description="Basic and acidic residues" evidence="1">
    <location>
        <begin position="185"/>
        <end position="208"/>
    </location>
</feature>
<name>A0A8K0W5G1_9PLEO</name>
<evidence type="ECO:0000313" key="3">
    <source>
        <dbReference type="Proteomes" id="UP000813461"/>
    </source>
</evidence>
<dbReference type="AlphaFoldDB" id="A0A8K0W5G1"/>
<reference evidence="2" key="1">
    <citation type="journal article" date="2021" name="Nat. Commun.">
        <title>Genetic determinants of endophytism in the Arabidopsis root mycobiome.</title>
        <authorList>
            <person name="Mesny F."/>
            <person name="Miyauchi S."/>
            <person name="Thiergart T."/>
            <person name="Pickel B."/>
            <person name="Atanasova L."/>
            <person name="Karlsson M."/>
            <person name="Huettel B."/>
            <person name="Barry K.W."/>
            <person name="Haridas S."/>
            <person name="Chen C."/>
            <person name="Bauer D."/>
            <person name="Andreopoulos W."/>
            <person name="Pangilinan J."/>
            <person name="LaButti K."/>
            <person name="Riley R."/>
            <person name="Lipzen A."/>
            <person name="Clum A."/>
            <person name="Drula E."/>
            <person name="Henrissat B."/>
            <person name="Kohler A."/>
            <person name="Grigoriev I.V."/>
            <person name="Martin F.M."/>
            <person name="Hacquard S."/>
        </authorList>
    </citation>
    <scope>NUCLEOTIDE SEQUENCE</scope>
    <source>
        <strain evidence="2">MPI-SDFR-AT-0120</strain>
    </source>
</reference>
<feature type="region of interest" description="Disordered" evidence="1">
    <location>
        <begin position="154"/>
        <end position="217"/>
    </location>
</feature>